<evidence type="ECO:0000256" key="1">
    <source>
        <dbReference type="ARBA" id="ARBA00005290"/>
    </source>
</evidence>
<gene>
    <name evidence="5" type="ORF">SAMN05661093_07631</name>
</gene>
<sequence>MRSDPASVKIVISGGFGVGKTTLIGSISEIPPVHTEEVMTEASEGVDPAPVEGKTTTTVAFDFGRLTLDENFQLFLFGTPGQGRFWFMWDDVCRGALGALVLADVNRITDAFAVIDYFERETDMPFAVAVNWWNGEQTHELDEIRQALALPDRVPLFPVDARDKYSVNIALQELMEYAMKSVS</sequence>
<dbReference type="CDD" id="cd00882">
    <property type="entry name" value="Ras_like_GTPase"/>
    <property type="match status" value="1"/>
</dbReference>
<evidence type="ECO:0000256" key="3">
    <source>
        <dbReference type="ARBA" id="ARBA00022801"/>
    </source>
</evidence>
<organism evidence="5 6">
    <name type="scientific">Kibdelosporangium aridum</name>
    <dbReference type="NCBI Taxonomy" id="2030"/>
    <lineage>
        <taxon>Bacteria</taxon>
        <taxon>Bacillati</taxon>
        <taxon>Actinomycetota</taxon>
        <taxon>Actinomycetes</taxon>
        <taxon>Pseudonocardiales</taxon>
        <taxon>Pseudonocardiaceae</taxon>
        <taxon>Kibdelosporangium</taxon>
    </lineage>
</organism>
<dbReference type="RefSeq" id="WP_033392967.1">
    <property type="nucleotide sequence ID" value="NZ_FWXV01000008.1"/>
</dbReference>
<evidence type="ECO:0008006" key="7">
    <source>
        <dbReference type="Google" id="ProtNLM"/>
    </source>
</evidence>
<dbReference type="SUPFAM" id="SSF52540">
    <property type="entry name" value="P-loop containing nucleoside triphosphate hydrolases"/>
    <property type="match status" value="1"/>
</dbReference>
<keyword evidence="4" id="KW-0342">GTP-binding</keyword>
<dbReference type="OrthoDB" id="3371691at2"/>
<keyword evidence="6" id="KW-1185">Reference proteome</keyword>
<dbReference type="AlphaFoldDB" id="A0A1Y5XZV5"/>
<evidence type="ECO:0000313" key="6">
    <source>
        <dbReference type="Proteomes" id="UP000192674"/>
    </source>
</evidence>
<reference evidence="5 6" key="1">
    <citation type="submission" date="2017-04" db="EMBL/GenBank/DDBJ databases">
        <authorList>
            <person name="Afonso C.L."/>
            <person name="Miller P.J."/>
            <person name="Scott M.A."/>
            <person name="Spackman E."/>
            <person name="Goraichik I."/>
            <person name="Dimitrov K.M."/>
            <person name="Suarez D.L."/>
            <person name="Swayne D.E."/>
        </authorList>
    </citation>
    <scope>NUCLEOTIDE SEQUENCE [LARGE SCALE GENOMIC DNA]</scope>
    <source>
        <strain evidence="5 6">DSM 43828</strain>
    </source>
</reference>
<comment type="similarity">
    <text evidence="1">Belongs to the GPN-loop GTPase family.</text>
</comment>
<protein>
    <recommendedName>
        <fullName evidence="7">ATP-binding protein</fullName>
    </recommendedName>
</protein>
<dbReference type="GO" id="GO:0016787">
    <property type="term" value="F:hydrolase activity"/>
    <property type="evidence" value="ECO:0007669"/>
    <property type="project" value="UniProtKB-KW"/>
</dbReference>
<evidence type="ECO:0000313" key="5">
    <source>
        <dbReference type="EMBL" id="SMD22829.1"/>
    </source>
</evidence>
<evidence type="ECO:0000256" key="2">
    <source>
        <dbReference type="ARBA" id="ARBA00022741"/>
    </source>
</evidence>
<dbReference type="Proteomes" id="UP000192674">
    <property type="component" value="Unassembled WGS sequence"/>
</dbReference>
<dbReference type="Pfam" id="PF03029">
    <property type="entry name" value="ATP_bind_1"/>
    <property type="match status" value="1"/>
</dbReference>
<keyword evidence="2" id="KW-0547">Nucleotide-binding</keyword>
<dbReference type="GO" id="GO:0005525">
    <property type="term" value="F:GTP binding"/>
    <property type="evidence" value="ECO:0007669"/>
    <property type="project" value="UniProtKB-KW"/>
</dbReference>
<name>A0A1Y5XZV5_KIBAR</name>
<dbReference type="Gene3D" id="3.40.50.300">
    <property type="entry name" value="P-loop containing nucleotide triphosphate hydrolases"/>
    <property type="match status" value="1"/>
</dbReference>
<dbReference type="PANTHER" id="PTHR42708">
    <property type="entry name" value="ATP/GTP-BINDING PROTEIN-RELATED"/>
    <property type="match status" value="1"/>
</dbReference>
<evidence type="ECO:0000256" key="4">
    <source>
        <dbReference type="ARBA" id="ARBA00023134"/>
    </source>
</evidence>
<keyword evidence="3" id="KW-0378">Hydrolase</keyword>
<accession>A0A1Y5XZV5</accession>
<dbReference type="InterPro" id="IPR027417">
    <property type="entry name" value="P-loop_NTPase"/>
</dbReference>
<proteinExistence type="inferred from homology"/>
<dbReference type="InterPro" id="IPR004130">
    <property type="entry name" value="Gpn"/>
</dbReference>
<dbReference type="EMBL" id="FWXV01000008">
    <property type="protein sequence ID" value="SMD22829.1"/>
    <property type="molecule type" value="Genomic_DNA"/>
</dbReference>
<dbReference type="InterPro" id="IPR052705">
    <property type="entry name" value="Gliding_Motility_GTPase"/>
</dbReference>
<dbReference type="PANTHER" id="PTHR42708:SF1">
    <property type="entry name" value="GLIDING MOTILITY PROTEIN MGLA"/>
    <property type="match status" value="1"/>
</dbReference>